<keyword evidence="3" id="KW-1185">Reference proteome</keyword>
<dbReference type="GeneID" id="30967052"/>
<proteinExistence type="predicted"/>
<evidence type="ECO:0000313" key="3">
    <source>
        <dbReference type="Proteomes" id="UP000095038"/>
    </source>
</evidence>
<dbReference type="EMBL" id="KV454482">
    <property type="protein sequence ID" value="ODV60288.1"/>
    <property type="molecule type" value="Genomic_DNA"/>
</dbReference>
<protein>
    <submittedName>
        <fullName evidence="2">Uncharacterized protein</fullName>
    </submittedName>
</protein>
<dbReference type="RefSeq" id="XP_020046595.1">
    <property type="nucleotide sequence ID" value="XM_020193416.1"/>
</dbReference>
<feature type="transmembrane region" description="Helical" evidence="1">
    <location>
        <begin position="33"/>
        <end position="55"/>
    </location>
</feature>
<keyword evidence="1" id="KW-0472">Membrane</keyword>
<name>A0A1D2VF21_9ASCO</name>
<accession>A0A1D2VF21</accession>
<sequence>MVVLLRLLLQYLSCCWASKLRIVGHLLFFDFQFLHSFAQFINCAWALGFIVNVGVN</sequence>
<reference evidence="3" key="1">
    <citation type="submission" date="2016-05" db="EMBL/GenBank/DDBJ databases">
        <title>Comparative genomics of biotechnologically important yeasts.</title>
        <authorList>
            <consortium name="DOE Joint Genome Institute"/>
            <person name="Riley R."/>
            <person name="Haridas S."/>
            <person name="Wolfe K.H."/>
            <person name="Lopes M.R."/>
            <person name="Hittinger C.T."/>
            <person name="Goker M."/>
            <person name="Salamov A."/>
            <person name="Wisecaver J."/>
            <person name="Long T.M."/>
            <person name="Aerts A.L."/>
            <person name="Barry K."/>
            <person name="Choi C."/>
            <person name="Clum A."/>
            <person name="Coughlan A.Y."/>
            <person name="Deshpande S."/>
            <person name="Douglass A.P."/>
            <person name="Hanson S.J."/>
            <person name="Klenk H.-P."/>
            <person name="Labutti K."/>
            <person name="Lapidus A."/>
            <person name="Lindquist E."/>
            <person name="Lipzen A."/>
            <person name="Meier-Kolthoff J.P."/>
            <person name="Ohm R.A."/>
            <person name="Otillar R.P."/>
            <person name="Pangilinan J."/>
            <person name="Peng Y."/>
            <person name="Rokas A."/>
            <person name="Rosa C.A."/>
            <person name="Scheuner C."/>
            <person name="Sibirny A.A."/>
            <person name="Slot J.C."/>
            <person name="Stielow J.B."/>
            <person name="Sun H."/>
            <person name="Kurtzman C.P."/>
            <person name="Blackwell M."/>
            <person name="Grigoriev I.V."/>
            <person name="Jeffries T.W."/>
        </authorList>
    </citation>
    <scope>NUCLEOTIDE SEQUENCE [LARGE SCALE GENOMIC DNA]</scope>
    <source>
        <strain evidence="3">DSM 1968</strain>
    </source>
</reference>
<keyword evidence="1" id="KW-0812">Transmembrane</keyword>
<organism evidence="2 3">
    <name type="scientific">Ascoidea rubescens DSM 1968</name>
    <dbReference type="NCBI Taxonomy" id="1344418"/>
    <lineage>
        <taxon>Eukaryota</taxon>
        <taxon>Fungi</taxon>
        <taxon>Dikarya</taxon>
        <taxon>Ascomycota</taxon>
        <taxon>Saccharomycotina</taxon>
        <taxon>Saccharomycetes</taxon>
        <taxon>Ascoideaceae</taxon>
        <taxon>Ascoidea</taxon>
    </lineage>
</organism>
<gene>
    <name evidence="2" type="ORF">ASCRUDRAFT_76306</name>
</gene>
<dbReference type="Proteomes" id="UP000095038">
    <property type="component" value="Unassembled WGS sequence"/>
</dbReference>
<dbReference type="AlphaFoldDB" id="A0A1D2VF21"/>
<dbReference type="InParanoid" id="A0A1D2VF21"/>
<evidence type="ECO:0000256" key="1">
    <source>
        <dbReference type="SAM" id="Phobius"/>
    </source>
</evidence>
<evidence type="ECO:0000313" key="2">
    <source>
        <dbReference type="EMBL" id="ODV60288.1"/>
    </source>
</evidence>
<keyword evidence="1" id="KW-1133">Transmembrane helix</keyword>